<dbReference type="PANTHER" id="PTHR31286:SF99">
    <property type="entry name" value="DUF4283 DOMAIN-CONTAINING PROTEIN"/>
    <property type="match status" value="1"/>
</dbReference>
<sequence>MDTKLLAIVMMRVCGLERSLKAPASVAVEPNGGCRDARKNQVRSFAAAIKASSLPNVDKLREPEVVGGITRIPQVGVNRIWFKYGSGVLVKLRYNLCGFRGRPYFNMNCQTMTNHLQWVHFPDLLQDYWNEAILLSLAKATGRLISIDKRTQNAVFVHFARVCVELSFQAMH</sequence>
<name>A0A9Q0GX23_9MAGN</name>
<comment type="caution">
    <text evidence="1">The sequence shown here is derived from an EMBL/GenBank/DDBJ whole genome shotgun (WGS) entry which is preliminary data.</text>
</comment>
<evidence type="ECO:0000313" key="2">
    <source>
        <dbReference type="Proteomes" id="UP001141806"/>
    </source>
</evidence>
<protein>
    <submittedName>
        <fullName evidence="1">Uncharacterized protein</fullName>
    </submittedName>
</protein>
<dbReference type="InterPro" id="IPR040256">
    <property type="entry name" value="At4g02000-like"/>
</dbReference>
<dbReference type="EMBL" id="JAMYWD010000011">
    <property type="protein sequence ID" value="KAJ4954656.1"/>
    <property type="molecule type" value="Genomic_DNA"/>
</dbReference>
<evidence type="ECO:0000313" key="1">
    <source>
        <dbReference type="EMBL" id="KAJ4954656.1"/>
    </source>
</evidence>
<reference evidence="1" key="1">
    <citation type="journal article" date="2023" name="Plant J.">
        <title>The genome of the king protea, Protea cynaroides.</title>
        <authorList>
            <person name="Chang J."/>
            <person name="Duong T.A."/>
            <person name="Schoeman C."/>
            <person name="Ma X."/>
            <person name="Roodt D."/>
            <person name="Barker N."/>
            <person name="Li Z."/>
            <person name="Van de Peer Y."/>
            <person name="Mizrachi E."/>
        </authorList>
    </citation>
    <scope>NUCLEOTIDE SEQUENCE</scope>
    <source>
        <tissue evidence="1">Young leaves</tissue>
    </source>
</reference>
<proteinExistence type="predicted"/>
<gene>
    <name evidence="1" type="ORF">NE237_011439</name>
</gene>
<dbReference type="AlphaFoldDB" id="A0A9Q0GX23"/>
<dbReference type="PANTHER" id="PTHR31286">
    <property type="entry name" value="GLYCINE-RICH CELL WALL STRUCTURAL PROTEIN 1.8-LIKE"/>
    <property type="match status" value="1"/>
</dbReference>
<accession>A0A9Q0GX23</accession>
<organism evidence="1 2">
    <name type="scientific">Protea cynaroides</name>
    <dbReference type="NCBI Taxonomy" id="273540"/>
    <lineage>
        <taxon>Eukaryota</taxon>
        <taxon>Viridiplantae</taxon>
        <taxon>Streptophyta</taxon>
        <taxon>Embryophyta</taxon>
        <taxon>Tracheophyta</taxon>
        <taxon>Spermatophyta</taxon>
        <taxon>Magnoliopsida</taxon>
        <taxon>Proteales</taxon>
        <taxon>Proteaceae</taxon>
        <taxon>Protea</taxon>
    </lineage>
</organism>
<dbReference type="OrthoDB" id="1751950at2759"/>
<dbReference type="Proteomes" id="UP001141806">
    <property type="component" value="Unassembled WGS sequence"/>
</dbReference>
<keyword evidence="2" id="KW-1185">Reference proteome</keyword>